<feature type="region of interest" description="Disordered" evidence="1">
    <location>
        <begin position="49"/>
        <end position="93"/>
    </location>
</feature>
<protein>
    <submittedName>
        <fullName evidence="3">Chromogranin A, isoform CRA_e</fullName>
    </submittedName>
</protein>
<gene>
    <name evidence="3 5" type="primary">Chga</name>
    <name evidence="3" type="ORF">rCG_21005</name>
</gene>
<keyword evidence="2" id="KW-0732">Signal</keyword>
<evidence type="ECO:0000256" key="1">
    <source>
        <dbReference type="SAM" id="MobiDB-lite"/>
    </source>
</evidence>
<accession>A6JEK8</accession>
<reference evidence="4" key="1">
    <citation type="submission" date="2005-09" db="EMBL/GenBank/DDBJ databases">
        <authorList>
            <person name="Mural R.J."/>
            <person name="Li P.W."/>
            <person name="Adams M.D."/>
            <person name="Amanatides P.G."/>
            <person name="Baden-Tillson H."/>
            <person name="Barnstead M."/>
            <person name="Chin S.H."/>
            <person name="Dew I."/>
            <person name="Evans C.A."/>
            <person name="Ferriera S."/>
            <person name="Flanigan M."/>
            <person name="Fosler C."/>
            <person name="Glodek A."/>
            <person name="Gu Z."/>
            <person name="Holt R.A."/>
            <person name="Jennings D."/>
            <person name="Kraft C.L."/>
            <person name="Lu F."/>
            <person name="Nguyen T."/>
            <person name="Nusskern D.R."/>
            <person name="Pfannkoch C.M."/>
            <person name="Sitter C."/>
            <person name="Sutton G.G."/>
            <person name="Venter J.C."/>
            <person name="Wang Z."/>
            <person name="Woodage T."/>
            <person name="Zheng X.H."/>
            <person name="Zhong F."/>
        </authorList>
    </citation>
    <scope>NUCLEOTIDE SEQUENCE [LARGE SCALE GENOMIC DNA]</scope>
    <source>
        <strain>BN</strain>
        <strain evidence="4">Sprague-Dawley</strain>
    </source>
</reference>
<evidence type="ECO:0000313" key="5">
    <source>
        <dbReference type="RGD" id="2338"/>
    </source>
</evidence>
<feature type="signal peptide" evidence="2">
    <location>
        <begin position="1"/>
        <end position="18"/>
    </location>
</feature>
<proteinExistence type="predicted"/>
<evidence type="ECO:0000313" key="3">
    <source>
        <dbReference type="EMBL" id="EDL81753.1"/>
    </source>
</evidence>
<evidence type="ECO:0000256" key="2">
    <source>
        <dbReference type="SAM" id="SignalP"/>
    </source>
</evidence>
<dbReference type="EMBL" id="CH473982">
    <property type="protein sequence ID" value="EDL81753.1"/>
    <property type="molecule type" value="Genomic_DNA"/>
</dbReference>
<feature type="chain" id="PRO_5039943970" evidence="2">
    <location>
        <begin position="19"/>
        <end position="93"/>
    </location>
</feature>
<dbReference type="Proteomes" id="UP000234681">
    <property type="component" value="Chromosome 6"/>
</dbReference>
<sequence length="93" mass="9964">MRSSAALALLLCAGQVFALPVNSPMTKGDTKVRRNVGVSWEREGALWTPHGQSLGNCRKEPGMEPKGSTAAAEPAQGTARTRRHQRSPAVQLQ</sequence>
<organism evidence="3 4">
    <name type="scientific">Rattus norvegicus</name>
    <name type="common">Rat</name>
    <dbReference type="NCBI Taxonomy" id="10116"/>
    <lineage>
        <taxon>Eukaryota</taxon>
        <taxon>Metazoa</taxon>
        <taxon>Chordata</taxon>
        <taxon>Craniata</taxon>
        <taxon>Vertebrata</taxon>
        <taxon>Euteleostomi</taxon>
        <taxon>Mammalia</taxon>
        <taxon>Eutheria</taxon>
        <taxon>Euarchontoglires</taxon>
        <taxon>Glires</taxon>
        <taxon>Rodentia</taxon>
        <taxon>Myomorpha</taxon>
        <taxon>Muroidea</taxon>
        <taxon>Muridae</taxon>
        <taxon>Murinae</taxon>
        <taxon>Rattus</taxon>
    </lineage>
</organism>
<dbReference type="AlphaFoldDB" id="A6JEK8"/>
<dbReference type="RGD" id="2338">
    <property type="gene designation" value="Chga"/>
</dbReference>
<name>A6JEK8_RAT</name>
<evidence type="ECO:0000313" key="4">
    <source>
        <dbReference type="Proteomes" id="UP000234681"/>
    </source>
</evidence>